<evidence type="ECO:0000313" key="3">
    <source>
        <dbReference type="Proteomes" id="UP001468798"/>
    </source>
</evidence>
<feature type="domain" description="Lipid/polyisoprenoid-binding YceI-like" evidence="1">
    <location>
        <begin position="4"/>
        <end position="172"/>
    </location>
</feature>
<evidence type="ECO:0000313" key="2">
    <source>
        <dbReference type="EMBL" id="MEM0576666.1"/>
    </source>
</evidence>
<sequence>MNPKWSINSNQSDVLIEARHSVIAYLGGNTNSFSGYVVMDQDVIEDAAVEFSLDANNNYNKMEQIDSHTKLSDFFDVEAHPIIRFKSTSFQKVNKNINFIKGDLTIKDVTKTLELDTEFIGIHNYDGHQKASLEVTAKIKRSDFDLWYNSNYQHGGISIGQDIKLVANLEFEI</sequence>
<dbReference type="PANTHER" id="PTHR34406:SF1">
    <property type="entry name" value="PROTEIN YCEI"/>
    <property type="match status" value="1"/>
</dbReference>
<accession>A0ABU9NQR5</accession>
<proteinExistence type="predicted"/>
<name>A0ABU9NQR5_9FLAO</name>
<comment type="caution">
    <text evidence="2">The sequence shown here is derived from an EMBL/GenBank/DDBJ whole genome shotgun (WGS) entry which is preliminary data.</text>
</comment>
<dbReference type="EMBL" id="JBCGDP010000007">
    <property type="protein sequence ID" value="MEM0576666.1"/>
    <property type="molecule type" value="Genomic_DNA"/>
</dbReference>
<organism evidence="2 3">
    <name type="scientific">Flavobacterium polysaccharolyticum</name>
    <dbReference type="NCBI Taxonomy" id="3133148"/>
    <lineage>
        <taxon>Bacteria</taxon>
        <taxon>Pseudomonadati</taxon>
        <taxon>Bacteroidota</taxon>
        <taxon>Flavobacteriia</taxon>
        <taxon>Flavobacteriales</taxon>
        <taxon>Flavobacteriaceae</taxon>
        <taxon>Flavobacterium</taxon>
    </lineage>
</organism>
<dbReference type="SUPFAM" id="SSF101874">
    <property type="entry name" value="YceI-like"/>
    <property type="match status" value="1"/>
</dbReference>
<dbReference type="Proteomes" id="UP001468798">
    <property type="component" value="Unassembled WGS sequence"/>
</dbReference>
<dbReference type="InterPro" id="IPR036761">
    <property type="entry name" value="TTHA0802/YceI-like_sf"/>
</dbReference>
<gene>
    <name evidence="2" type="ORF">WFZ86_09155</name>
</gene>
<dbReference type="RefSeq" id="WP_342691657.1">
    <property type="nucleotide sequence ID" value="NZ_JBCGDP010000007.1"/>
</dbReference>
<dbReference type="Pfam" id="PF04264">
    <property type="entry name" value="YceI"/>
    <property type="match status" value="1"/>
</dbReference>
<protein>
    <submittedName>
        <fullName evidence="2">YceI family protein</fullName>
    </submittedName>
</protein>
<reference evidence="2 3" key="1">
    <citation type="submission" date="2024-03" db="EMBL/GenBank/DDBJ databases">
        <title>Two novel species of the genus Flavobacterium exhibiting potentially degradation of complex polysaccharides.</title>
        <authorList>
            <person name="Lian X."/>
        </authorList>
    </citation>
    <scope>NUCLEOTIDE SEQUENCE [LARGE SCALE GENOMIC DNA]</scope>
    <source>
        <strain evidence="2 3">N6</strain>
    </source>
</reference>
<dbReference type="InterPro" id="IPR007372">
    <property type="entry name" value="Lipid/polyisoprenoid-bd_YceI"/>
</dbReference>
<dbReference type="SMART" id="SM00867">
    <property type="entry name" value="YceI"/>
    <property type="match status" value="1"/>
</dbReference>
<evidence type="ECO:0000259" key="1">
    <source>
        <dbReference type="SMART" id="SM00867"/>
    </source>
</evidence>
<dbReference type="Gene3D" id="2.40.128.110">
    <property type="entry name" value="Lipid/polyisoprenoid-binding, YceI-like"/>
    <property type="match status" value="1"/>
</dbReference>
<dbReference type="PANTHER" id="PTHR34406">
    <property type="entry name" value="PROTEIN YCEI"/>
    <property type="match status" value="1"/>
</dbReference>
<keyword evidence="3" id="KW-1185">Reference proteome</keyword>